<evidence type="ECO:0000313" key="2">
    <source>
        <dbReference type="Proteomes" id="UP000184383"/>
    </source>
</evidence>
<dbReference type="GeneID" id="63751765"/>
<protein>
    <submittedName>
        <fullName evidence="1">Uncharacterized protein</fullName>
    </submittedName>
</protein>
<evidence type="ECO:0000313" key="1">
    <source>
        <dbReference type="EMBL" id="OJJ32935.1"/>
    </source>
</evidence>
<reference evidence="2" key="1">
    <citation type="journal article" date="2017" name="Genome Biol.">
        <title>Comparative genomics reveals high biological diversity and specific adaptations in the industrially and medically important fungal genus Aspergillus.</title>
        <authorList>
            <person name="de Vries R.P."/>
            <person name="Riley R."/>
            <person name="Wiebenga A."/>
            <person name="Aguilar-Osorio G."/>
            <person name="Amillis S."/>
            <person name="Uchima C.A."/>
            <person name="Anderluh G."/>
            <person name="Asadollahi M."/>
            <person name="Askin M."/>
            <person name="Barry K."/>
            <person name="Battaglia E."/>
            <person name="Bayram O."/>
            <person name="Benocci T."/>
            <person name="Braus-Stromeyer S.A."/>
            <person name="Caldana C."/>
            <person name="Canovas D."/>
            <person name="Cerqueira G.C."/>
            <person name="Chen F."/>
            <person name="Chen W."/>
            <person name="Choi C."/>
            <person name="Clum A."/>
            <person name="Dos Santos R.A."/>
            <person name="Damasio A.R."/>
            <person name="Diallinas G."/>
            <person name="Emri T."/>
            <person name="Fekete E."/>
            <person name="Flipphi M."/>
            <person name="Freyberg S."/>
            <person name="Gallo A."/>
            <person name="Gournas C."/>
            <person name="Habgood R."/>
            <person name="Hainaut M."/>
            <person name="Harispe M.L."/>
            <person name="Henrissat B."/>
            <person name="Hilden K.S."/>
            <person name="Hope R."/>
            <person name="Hossain A."/>
            <person name="Karabika E."/>
            <person name="Karaffa L."/>
            <person name="Karanyi Z."/>
            <person name="Krasevec N."/>
            <person name="Kuo A."/>
            <person name="Kusch H."/>
            <person name="LaButti K."/>
            <person name="Lagendijk E.L."/>
            <person name="Lapidus A."/>
            <person name="Levasseur A."/>
            <person name="Lindquist E."/>
            <person name="Lipzen A."/>
            <person name="Logrieco A.F."/>
            <person name="MacCabe A."/>
            <person name="Maekelae M.R."/>
            <person name="Malavazi I."/>
            <person name="Melin P."/>
            <person name="Meyer V."/>
            <person name="Mielnichuk N."/>
            <person name="Miskei M."/>
            <person name="Molnar A.P."/>
            <person name="Mule G."/>
            <person name="Ngan C.Y."/>
            <person name="Orejas M."/>
            <person name="Orosz E."/>
            <person name="Ouedraogo J.P."/>
            <person name="Overkamp K.M."/>
            <person name="Park H.-S."/>
            <person name="Perrone G."/>
            <person name="Piumi F."/>
            <person name="Punt P.J."/>
            <person name="Ram A.F."/>
            <person name="Ramon A."/>
            <person name="Rauscher S."/>
            <person name="Record E."/>
            <person name="Riano-Pachon D.M."/>
            <person name="Robert V."/>
            <person name="Roehrig J."/>
            <person name="Ruller R."/>
            <person name="Salamov A."/>
            <person name="Salih N.S."/>
            <person name="Samson R.A."/>
            <person name="Sandor E."/>
            <person name="Sanguinetti M."/>
            <person name="Schuetze T."/>
            <person name="Sepcic K."/>
            <person name="Shelest E."/>
            <person name="Sherlock G."/>
            <person name="Sophianopoulou V."/>
            <person name="Squina F.M."/>
            <person name="Sun H."/>
            <person name="Susca A."/>
            <person name="Todd R.B."/>
            <person name="Tsang A."/>
            <person name="Unkles S.E."/>
            <person name="van de Wiele N."/>
            <person name="van Rossen-Uffink D."/>
            <person name="Oliveira J.V."/>
            <person name="Vesth T.C."/>
            <person name="Visser J."/>
            <person name="Yu J.-H."/>
            <person name="Zhou M."/>
            <person name="Andersen M.R."/>
            <person name="Archer D.B."/>
            <person name="Baker S.E."/>
            <person name="Benoit I."/>
            <person name="Brakhage A.A."/>
            <person name="Braus G.H."/>
            <person name="Fischer R."/>
            <person name="Frisvad J.C."/>
            <person name="Goldman G.H."/>
            <person name="Houbraken J."/>
            <person name="Oakley B."/>
            <person name="Pocsi I."/>
            <person name="Scazzocchio C."/>
            <person name="Seiboth B."/>
            <person name="vanKuyk P.A."/>
            <person name="Wortman J."/>
            <person name="Dyer P.S."/>
            <person name="Grigoriev I.V."/>
        </authorList>
    </citation>
    <scope>NUCLEOTIDE SEQUENCE [LARGE SCALE GENOMIC DNA]</scope>
    <source>
        <strain evidence="2">DTO 134E9</strain>
    </source>
</reference>
<proteinExistence type="predicted"/>
<accession>A0A1L9RDD4</accession>
<dbReference type="VEuPathDB" id="FungiDB:ASPWEDRAFT_42963"/>
<sequence>MAKVAGYNFSRTCRKRFWEADFQATPTDWATASEYLRRRRAIREPCICSTDERMAADILDPGSGLLFSDRLQTTVLHHPEDQLLSQRGVRERQPDRIFGLEHTRVLKQLLPDPEVLRHSPFKDGHLSYPFLIIEAKSEKGSPGFQSVERQSAFPIRTLLKLQLDLQTVRNVPISPLVWFMANQGDEWRVYACIVDGAKYRIIDIWHGCMLSLDSTLQLLLIADYICDWARDIFRPNILRCLSGRDDILRDETPASAYRDSFDFTNMALSTSQPDDSTARNLNSITRRTHSLSLDPSLGSILTNPYSLPYEESDGSSDKALCEGDYRCLQFSQAEGNPVPWKQHATIRHSNLILFSFHILSIPEDPSQIIKILESLSRSEPGPPTTCEDLLELLDDDQSITVTMNAVYQLETAWTGRAHKPTALGDFPVRARVLFHTYLREDWQIIREIHCIAASRFAVLALMQMAGHHGRPSYLSPGLMPSITLETENLRALRCFSGSASLAGALSAAYLRLATEPSPSPAGTNPPSVVFQPLNENENSPLFDLEKKLTYKQTSNPTSSKQETVSDGFAAPAELKRCSVPTRKMDRTGAVLIKKPLSWSADSPAFCLMILDDVPLTDLPRLGQRLSEVCAAQNIYVTGAERGNDGHPLSDVDQIGILRWIEILSGRLSEDSPWEM</sequence>
<dbReference type="RefSeq" id="XP_040686612.1">
    <property type="nucleotide sequence ID" value="XM_040835917.1"/>
</dbReference>
<organism evidence="1 2">
    <name type="scientific">Aspergillus wentii DTO 134E9</name>
    <dbReference type="NCBI Taxonomy" id="1073089"/>
    <lineage>
        <taxon>Eukaryota</taxon>
        <taxon>Fungi</taxon>
        <taxon>Dikarya</taxon>
        <taxon>Ascomycota</taxon>
        <taxon>Pezizomycotina</taxon>
        <taxon>Eurotiomycetes</taxon>
        <taxon>Eurotiomycetidae</taxon>
        <taxon>Eurotiales</taxon>
        <taxon>Aspergillaceae</taxon>
        <taxon>Aspergillus</taxon>
        <taxon>Aspergillus subgen. Cremei</taxon>
    </lineage>
</organism>
<gene>
    <name evidence="1" type="ORF">ASPWEDRAFT_42963</name>
</gene>
<dbReference type="OrthoDB" id="3538597at2759"/>
<dbReference type="STRING" id="1073089.A0A1L9RDD4"/>
<dbReference type="EMBL" id="KV878214">
    <property type="protein sequence ID" value="OJJ32935.1"/>
    <property type="molecule type" value="Genomic_DNA"/>
</dbReference>
<keyword evidence="2" id="KW-1185">Reference proteome</keyword>
<dbReference type="Proteomes" id="UP000184383">
    <property type="component" value="Unassembled WGS sequence"/>
</dbReference>
<dbReference type="AlphaFoldDB" id="A0A1L9RDD4"/>
<name>A0A1L9RDD4_ASPWE</name>